<evidence type="ECO:0000256" key="1">
    <source>
        <dbReference type="ARBA" id="ARBA00022801"/>
    </source>
</evidence>
<dbReference type="Proteomes" id="UP000732193">
    <property type="component" value="Unassembled WGS sequence"/>
</dbReference>
<keyword evidence="1 3" id="KW-0378">Hydrolase</keyword>
<evidence type="ECO:0000259" key="2">
    <source>
        <dbReference type="PROSITE" id="PS51462"/>
    </source>
</evidence>
<keyword evidence="4" id="KW-1185">Reference proteome</keyword>
<dbReference type="InterPro" id="IPR000086">
    <property type="entry name" value="NUDIX_hydrolase_dom"/>
</dbReference>
<dbReference type="RefSeq" id="WP_203242357.1">
    <property type="nucleotide sequence ID" value="NZ_JAFBRH010000002.1"/>
</dbReference>
<dbReference type="Gene3D" id="3.90.79.10">
    <property type="entry name" value="Nucleoside Triphosphate Pyrophosphohydrolase"/>
    <property type="match status" value="1"/>
</dbReference>
<sequence length="142" mass="15713">MNTCDDAAFEGAKLALFLGARLVVILRDNVADLPHAGHWDLPGGGREGGETPLACVQRECFEEMGLRIEPQDIVWARRFSSASSGEPVWFYVGHLPGSAANDIVFGDEGQGWQLMEVAEFLRHPEPIPAFQDRLRVYLAECE</sequence>
<comment type="caution">
    <text evidence="3">The sequence shown here is derived from an EMBL/GenBank/DDBJ whole genome shotgun (WGS) entry which is preliminary data.</text>
</comment>
<dbReference type="Pfam" id="PF00293">
    <property type="entry name" value="NUDIX"/>
    <property type="match status" value="1"/>
</dbReference>
<evidence type="ECO:0000313" key="3">
    <source>
        <dbReference type="EMBL" id="MBM1714185.1"/>
    </source>
</evidence>
<dbReference type="InterPro" id="IPR015797">
    <property type="entry name" value="NUDIX_hydrolase-like_dom_sf"/>
</dbReference>
<dbReference type="EMBL" id="JAFBRM010000002">
    <property type="protein sequence ID" value="MBM1714185.1"/>
    <property type="molecule type" value="Genomic_DNA"/>
</dbReference>
<evidence type="ECO:0000313" key="4">
    <source>
        <dbReference type="Proteomes" id="UP000732193"/>
    </source>
</evidence>
<feature type="domain" description="Nudix hydrolase" evidence="2">
    <location>
        <begin position="1"/>
        <end position="140"/>
    </location>
</feature>
<protein>
    <submittedName>
        <fullName evidence="3">NUDIX hydrolase</fullName>
    </submittedName>
</protein>
<reference evidence="3 4" key="1">
    <citation type="submission" date="2021-01" db="EMBL/GenBank/DDBJ databases">
        <title>Diatom-associated Roseobacters Show Island Model of Population Structure.</title>
        <authorList>
            <person name="Qu L."/>
            <person name="Feng X."/>
            <person name="Chen Y."/>
            <person name="Li L."/>
            <person name="Wang X."/>
            <person name="Hu Z."/>
            <person name="Wang H."/>
            <person name="Luo H."/>
        </authorList>
    </citation>
    <scope>NUCLEOTIDE SEQUENCE [LARGE SCALE GENOMIC DNA]</scope>
    <source>
        <strain evidence="3 4">TR60-84</strain>
    </source>
</reference>
<organism evidence="3 4">
    <name type="scientific">Sulfitobacter geojensis</name>
    <dbReference type="NCBI Taxonomy" id="1342299"/>
    <lineage>
        <taxon>Bacteria</taxon>
        <taxon>Pseudomonadati</taxon>
        <taxon>Pseudomonadota</taxon>
        <taxon>Alphaproteobacteria</taxon>
        <taxon>Rhodobacterales</taxon>
        <taxon>Roseobacteraceae</taxon>
        <taxon>Sulfitobacter</taxon>
    </lineage>
</organism>
<name>A0AAE2VZ24_9RHOB</name>
<gene>
    <name evidence="3" type="ORF">JQV55_11460</name>
</gene>
<proteinExistence type="predicted"/>
<dbReference type="GO" id="GO:0006754">
    <property type="term" value="P:ATP biosynthetic process"/>
    <property type="evidence" value="ECO:0007669"/>
    <property type="project" value="TreeGrafter"/>
</dbReference>
<dbReference type="AlphaFoldDB" id="A0AAE2VZ24"/>
<dbReference type="GO" id="GO:0004081">
    <property type="term" value="F:bis(5'-nucleosyl)-tetraphosphatase (asymmetrical) activity"/>
    <property type="evidence" value="ECO:0007669"/>
    <property type="project" value="TreeGrafter"/>
</dbReference>
<dbReference type="PANTHER" id="PTHR21340:SF0">
    <property type="entry name" value="BIS(5'-NUCLEOSYL)-TETRAPHOSPHATASE [ASYMMETRICAL]"/>
    <property type="match status" value="1"/>
</dbReference>
<dbReference type="InterPro" id="IPR051325">
    <property type="entry name" value="Nudix_hydrolase_domain"/>
</dbReference>
<dbReference type="CDD" id="cd04682">
    <property type="entry name" value="NUDIX_Hydrolase"/>
    <property type="match status" value="1"/>
</dbReference>
<accession>A0AAE2VZ24</accession>
<dbReference type="GO" id="GO:0006167">
    <property type="term" value="P:AMP biosynthetic process"/>
    <property type="evidence" value="ECO:0007669"/>
    <property type="project" value="TreeGrafter"/>
</dbReference>
<dbReference type="PROSITE" id="PS51462">
    <property type="entry name" value="NUDIX"/>
    <property type="match status" value="1"/>
</dbReference>
<dbReference type="SUPFAM" id="SSF55811">
    <property type="entry name" value="Nudix"/>
    <property type="match status" value="1"/>
</dbReference>
<dbReference type="PANTHER" id="PTHR21340">
    <property type="entry name" value="DIADENOSINE 5,5-P1,P4-TETRAPHOSPHATE PYROPHOSPHOHYDROLASE MUTT"/>
    <property type="match status" value="1"/>
</dbReference>